<dbReference type="AlphaFoldDB" id="A0A1S3J3E3"/>
<dbReference type="PANTHER" id="PTHR45953">
    <property type="entry name" value="IDURONATE 2-SULFATASE"/>
    <property type="match status" value="1"/>
</dbReference>
<keyword evidence="3" id="KW-0479">Metal-binding</keyword>
<organism evidence="6 7">
    <name type="scientific">Lingula anatina</name>
    <name type="common">Brachiopod</name>
    <name type="synonym">Lingula unguis</name>
    <dbReference type="NCBI Taxonomy" id="7574"/>
    <lineage>
        <taxon>Eukaryota</taxon>
        <taxon>Metazoa</taxon>
        <taxon>Spiralia</taxon>
        <taxon>Lophotrochozoa</taxon>
        <taxon>Brachiopoda</taxon>
        <taxon>Linguliformea</taxon>
        <taxon>Lingulata</taxon>
        <taxon>Lingulida</taxon>
        <taxon>Linguloidea</taxon>
        <taxon>Lingulidae</taxon>
        <taxon>Lingula</taxon>
    </lineage>
</organism>
<dbReference type="GO" id="GO:0004423">
    <property type="term" value="F:iduronate-2-sulfatase activity"/>
    <property type="evidence" value="ECO:0007669"/>
    <property type="project" value="TreeGrafter"/>
</dbReference>
<evidence type="ECO:0000256" key="1">
    <source>
        <dbReference type="ARBA" id="ARBA00001913"/>
    </source>
</evidence>
<dbReference type="InterPro" id="IPR017850">
    <property type="entry name" value="Alkaline_phosphatase_core_sf"/>
</dbReference>
<sequence>MEDGKIRIRTICCSMFTFYIWLNGIADSMQPVRSTGPNVLFLVLDDLRPALGCYGNKEVHTPNIDNLARQSFKFNNAFVQQALCGPSRNSFLTSRRPDTIRVYDSHSYWRKTSGNFVTLPQHFKNNGYISVSAGKVFHPGSSSGGDDDYPYSWTLPPYHPSTIKYKMEKVCPGPNGTKGMNLICPVDVSTQPEGTLPDIQTANYVKSFINNITETLHRPLFLAVGFHKPHI</sequence>
<name>A0A1S3J3E3_LINAN</name>
<dbReference type="GO" id="GO:0005737">
    <property type="term" value="C:cytoplasm"/>
    <property type="evidence" value="ECO:0007669"/>
    <property type="project" value="TreeGrafter"/>
</dbReference>
<dbReference type="GO" id="GO:0046872">
    <property type="term" value="F:metal ion binding"/>
    <property type="evidence" value="ECO:0007669"/>
    <property type="project" value="UniProtKB-KW"/>
</dbReference>
<evidence type="ECO:0000259" key="5">
    <source>
        <dbReference type="Pfam" id="PF00884"/>
    </source>
</evidence>
<evidence type="ECO:0000313" key="7">
    <source>
        <dbReference type="RefSeq" id="XP_013404937.1"/>
    </source>
</evidence>
<evidence type="ECO:0000256" key="2">
    <source>
        <dbReference type="ARBA" id="ARBA00008779"/>
    </source>
</evidence>
<proteinExistence type="inferred from homology"/>
<dbReference type="OrthoDB" id="96314at2759"/>
<reference evidence="7" key="1">
    <citation type="submission" date="2025-08" db="UniProtKB">
        <authorList>
            <consortium name="RefSeq"/>
        </authorList>
    </citation>
    <scope>IDENTIFICATION</scope>
    <source>
        <tissue evidence="7">Gonads</tissue>
    </source>
</reference>
<dbReference type="SUPFAM" id="SSF53649">
    <property type="entry name" value="Alkaline phosphatase-like"/>
    <property type="match status" value="1"/>
</dbReference>
<comment type="similarity">
    <text evidence="2">Belongs to the sulfatase family.</text>
</comment>
<evidence type="ECO:0000313" key="6">
    <source>
        <dbReference type="Proteomes" id="UP000085678"/>
    </source>
</evidence>
<dbReference type="InParanoid" id="A0A1S3J3E3"/>
<dbReference type="InterPro" id="IPR000917">
    <property type="entry name" value="Sulfatase_N"/>
</dbReference>
<protein>
    <submittedName>
        <fullName evidence="7">Iduronate 2-sulfatase-like</fullName>
    </submittedName>
</protein>
<dbReference type="Pfam" id="PF00884">
    <property type="entry name" value="Sulfatase"/>
    <property type="match status" value="1"/>
</dbReference>
<dbReference type="PROSITE" id="PS00149">
    <property type="entry name" value="SULFATASE_2"/>
    <property type="match status" value="1"/>
</dbReference>
<dbReference type="STRING" id="7574.A0A1S3J3E3"/>
<accession>A0A1S3J3E3</accession>
<gene>
    <name evidence="7" type="primary">LOC106169855</name>
</gene>
<dbReference type="RefSeq" id="XP_013404937.1">
    <property type="nucleotide sequence ID" value="XM_013549483.1"/>
</dbReference>
<evidence type="ECO:0000256" key="4">
    <source>
        <dbReference type="ARBA" id="ARBA00022801"/>
    </source>
</evidence>
<keyword evidence="6" id="KW-1185">Reference proteome</keyword>
<comment type="cofactor">
    <cofactor evidence="1">
        <name>Ca(2+)</name>
        <dbReference type="ChEBI" id="CHEBI:29108"/>
    </cofactor>
</comment>
<dbReference type="InterPro" id="IPR024607">
    <property type="entry name" value="Sulfatase_CS"/>
</dbReference>
<keyword evidence="4" id="KW-0378">Hydrolase</keyword>
<feature type="domain" description="Sulfatase N-terminal" evidence="5">
    <location>
        <begin position="37"/>
        <end position="230"/>
    </location>
</feature>
<dbReference type="PANTHER" id="PTHR45953:SF1">
    <property type="entry name" value="IDURONATE 2-SULFATASE"/>
    <property type="match status" value="1"/>
</dbReference>
<evidence type="ECO:0000256" key="3">
    <source>
        <dbReference type="ARBA" id="ARBA00022723"/>
    </source>
</evidence>
<dbReference type="Proteomes" id="UP000085678">
    <property type="component" value="Unplaced"/>
</dbReference>
<feature type="non-terminal residue" evidence="7">
    <location>
        <position position="231"/>
    </location>
</feature>
<dbReference type="Gene3D" id="3.40.720.10">
    <property type="entry name" value="Alkaline Phosphatase, subunit A"/>
    <property type="match status" value="1"/>
</dbReference>
<dbReference type="GeneID" id="106169855"/>
<dbReference type="KEGG" id="lak:106169855"/>